<comment type="caution">
    <text evidence="2">The sequence shown here is derived from an EMBL/GenBank/DDBJ whole genome shotgun (WGS) entry which is preliminary data.</text>
</comment>
<name>V4J955_PSEL2</name>
<feature type="transmembrane region" description="Helical" evidence="1">
    <location>
        <begin position="63"/>
        <end position="83"/>
    </location>
</feature>
<keyword evidence="1" id="KW-1133">Transmembrane helix</keyword>
<accession>V4J955</accession>
<proteinExistence type="predicted"/>
<gene>
    <name evidence="2" type="ORF">PL2TA16_05403</name>
</gene>
<feature type="transmembrane region" description="Helical" evidence="1">
    <location>
        <begin position="157"/>
        <end position="179"/>
    </location>
</feature>
<evidence type="ECO:0000313" key="2">
    <source>
        <dbReference type="EMBL" id="ESP91762.1"/>
    </source>
</evidence>
<feature type="transmembrane region" description="Helical" evidence="1">
    <location>
        <begin position="36"/>
        <end position="57"/>
    </location>
</feature>
<keyword evidence="1" id="KW-0812">Transmembrane</keyword>
<dbReference type="EMBL" id="AUSV01000092">
    <property type="protein sequence ID" value="ESP91762.1"/>
    <property type="molecule type" value="Genomic_DNA"/>
</dbReference>
<evidence type="ECO:0000313" key="3">
    <source>
        <dbReference type="Proteomes" id="UP000017820"/>
    </source>
</evidence>
<dbReference type="Proteomes" id="UP000017820">
    <property type="component" value="Unassembled WGS sequence"/>
</dbReference>
<protein>
    <submittedName>
        <fullName evidence="2">Uncharacterized protein</fullName>
    </submittedName>
</protein>
<keyword evidence="1" id="KW-0472">Membrane</keyword>
<dbReference type="AlphaFoldDB" id="V4J955"/>
<evidence type="ECO:0000256" key="1">
    <source>
        <dbReference type="SAM" id="Phobius"/>
    </source>
</evidence>
<sequence>MDILYKLPTDLNHIINISIWLFLILAVVISKKSPTVRWIALCILIARTIDIVIYPWALTTGTWFYVIVSMQDLLLALVILFRYKITYTIANKNLWSISKLAKHCHCDFRLTSNEIMYVLILFSSILVNIASLIERGIRKLTDYNPMFIYNSFESMKWLLTLLSVMVIFSLTIDAVRGLYTGKKIRNYT</sequence>
<feature type="transmembrane region" description="Helical" evidence="1">
    <location>
        <begin position="115"/>
        <end position="137"/>
    </location>
</feature>
<feature type="transmembrane region" description="Helical" evidence="1">
    <location>
        <begin position="12"/>
        <end position="29"/>
    </location>
</feature>
<reference evidence="2 3" key="1">
    <citation type="submission" date="2013-07" db="EMBL/GenBank/DDBJ databases">
        <title>Draft genome sequence of Pseudoalteromonas luteoviolacea 2ta16.</title>
        <authorList>
            <person name="Allen E.E."/>
            <person name="Azam F."/>
            <person name="Podell S."/>
        </authorList>
    </citation>
    <scope>NUCLEOTIDE SEQUENCE [LARGE SCALE GENOMIC DNA]</scope>
    <source>
        <strain evidence="2 3">2ta16</strain>
    </source>
</reference>
<organism evidence="2 3">
    <name type="scientific">Pseudoalteromonas luteoviolacea (strain 2ta16)</name>
    <dbReference type="NCBI Taxonomy" id="1353533"/>
    <lineage>
        <taxon>Bacteria</taxon>
        <taxon>Pseudomonadati</taxon>
        <taxon>Pseudomonadota</taxon>
        <taxon>Gammaproteobacteria</taxon>
        <taxon>Alteromonadales</taxon>
        <taxon>Pseudoalteromonadaceae</taxon>
        <taxon>Pseudoalteromonas</taxon>
    </lineage>
</organism>
<dbReference type="PATRIC" id="fig|1353533.3.peg.4003"/>